<dbReference type="PANTHER" id="PTHR24345:SF0">
    <property type="entry name" value="CELL CYCLE SERINE_THREONINE-PROTEIN KINASE CDC5_MSD2"/>
    <property type="match status" value="1"/>
</dbReference>
<dbReference type="GO" id="GO:0005524">
    <property type="term" value="F:ATP binding"/>
    <property type="evidence" value="ECO:0007669"/>
    <property type="project" value="UniProtKB-UniRule"/>
</dbReference>
<dbReference type="OrthoDB" id="408964at2759"/>
<name>A0A5J4U9K4_9EUKA</name>
<keyword evidence="1 8" id="KW-0723">Serine/threonine-protein kinase</keyword>
<feature type="region of interest" description="Disordered" evidence="9">
    <location>
        <begin position="314"/>
        <end position="343"/>
    </location>
</feature>
<comment type="similarity">
    <text evidence="8">Belongs to the protein kinase superfamily.</text>
</comment>
<keyword evidence="5 11" id="KW-0418">Kinase</keyword>
<protein>
    <submittedName>
        <fullName evidence="11">Putative Serine/threonine-protein kinase plo1</fullName>
    </submittedName>
</protein>
<reference evidence="11 12" key="1">
    <citation type="submission" date="2019-03" db="EMBL/GenBank/DDBJ databases">
        <title>Single cell metagenomics reveals metabolic interactions within the superorganism composed of flagellate Streblomastix strix and complex community of Bacteroidetes bacteria on its surface.</title>
        <authorList>
            <person name="Treitli S.C."/>
            <person name="Kolisko M."/>
            <person name="Husnik F."/>
            <person name="Keeling P."/>
            <person name="Hampl V."/>
        </authorList>
    </citation>
    <scope>NUCLEOTIDE SEQUENCE [LARGE SCALE GENOMIC DNA]</scope>
    <source>
        <strain evidence="11">ST1C</strain>
    </source>
</reference>
<evidence type="ECO:0000313" key="12">
    <source>
        <dbReference type="Proteomes" id="UP000324800"/>
    </source>
</evidence>
<keyword evidence="6 7" id="KW-0067">ATP-binding</keyword>
<dbReference type="SUPFAM" id="SSF56112">
    <property type="entry name" value="Protein kinase-like (PK-like)"/>
    <property type="match status" value="1"/>
</dbReference>
<dbReference type="PANTHER" id="PTHR24345">
    <property type="entry name" value="SERINE/THREONINE-PROTEIN KINASE PLK"/>
    <property type="match status" value="1"/>
</dbReference>
<feature type="binding site" evidence="7">
    <location>
        <position position="68"/>
    </location>
    <ligand>
        <name>ATP</name>
        <dbReference type="ChEBI" id="CHEBI:30616"/>
    </ligand>
</feature>
<dbReference type="PROSITE" id="PS00108">
    <property type="entry name" value="PROTEIN_KINASE_ST"/>
    <property type="match status" value="1"/>
</dbReference>
<keyword evidence="4 7" id="KW-0547">Nucleotide-binding</keyword>
<dbReference type="AlphaFoldDB" id="A0A5J4U9K4"/>
<dbReference type="Gene3D" id="1.10.510.10">
    <property type="entry name" value="Transferase(Phosphotransferase) domain 1"/>
    <property type="match status" value="1"/>
</dbReference>
<evidence type="ECO:0000313" key="11">
    <source>
        <dbReference type="EMBL" id="KAA6366561.1"/>
    </source>
</evidence>
<feature type="region of interest" description="Disordered" evidence="9">
    <location>
        <begin position="236"/>
        <end position="282"/>
    </location>
</feature>
<organism evidence="11 12">
    <name type="scientific">Streblomastix strix</name>
    <dbReference type="NCBI Taxonomy" id="222440"/>
    <lineage>
        <taxon>Eukaryota</taxon>
        <taxon>Metamonada</taxon>
        <taxon>Preaxostyla</taxon>
        <taxon>Oxymonadida</taxon>
        <taxon>Streblomastigidae</taxon>
        <taxon>Streblomastix</taxon>
    </lineage>
</organism>
<feature type="compositionally biased region" description="Basic residues" evidence="9">
    <location>
        <begin position="265"/>
        <end position="279"/>
    </location>
</feature>
<dbReference type="InterPro" id="IPR017441">
    <property type="entry name" value="Protein_kinase_ATP_BS"/>
</dbReference>
<accession>A0A5J4U9K4</accession>
<feature type="domain" description="Protein kinase" evidence="10">
    <location>
        <begin position="34"/>
        <end position="410"/>
    </location>
</feature>
<evidence type="ECO:0000256" key="2">
    <source>
        <dbReference type="ARBA" id="ARBA00022679"/>
    </source>
</evidence>
<dbReference type="GO" id="GO:0005634">
    <property type="term" value="C:nucleus"/>
    <property type="evidence" value="ECO:0007669"/>
    <property type="project" value="TreeGrafter"/>
</dbReference>
<dbReference type="SMART" id="SM00220">
    <property type="entry name" value="S_TKc"/>
    <property type="match status" value="1"/>
</dbReference>
<evidence type="ECO:0000256" key="8">
    <source>
        <dbReference type="RuleBase" id="RU000304"/>
    </source>
</evidence>
<dbReference type="InterPro" id="IPR008271">
    <property type="entry name" value="Ser/Thr_kinase_AS"/>
</dbReference>
<feature type="compositionally biased region" description="Acidic residues" evidence="9">
    <location>
        <begin position="238"/>
        <end position="259"/>
    </location>
</feature>
<proteinExistence type="inferred from homology"/>
<evidence type="ECO:0000256" key="6">
    <source>
        <dbReference type="ARBA" id="ARBA00022840"/>
    </source>
</evidence>
<comment type="caution">
    <text evidence="11">The sequence shown here is derived from an EMBL/GenBank/DDBJ whole genome shotgun (WGS) entry which is preliminary data.</text>
</comment>
<dbReference type="Gene3D" id="3.30.200.20">
    <property type="entry name" value="Phosphorylase Kinase, domain 1"/>
    <property type="match status" value="1"/>
</dbReference>
<keyword evidence="2" id="KW-0808">Transferase</keyword>
<dbReference type="PROSITE" id="PS50011">
    <property type="entry name" value="PROTEIN_KINASE_DOM"/>
    <property type="match status" value="1"/>
</dbReference>
<sequence length="427" mass="49848">MHRQMSGNKGKAKQSRIEPVCPEKIVSQKTGTVYKRGELLGKGGFAKVYELIEQDTGRIYAGKVIARKSVARERAMLKFQSELRIHRSMQHPGIVRFYDQIEDEENYYLILELCKQKTLFNLARSKPDRRMSEREARFLYQQIVPAVKHLHDRRVIHRDLKLGNIFLTLKQDSLNEDKYKNASSKDCYNGVNITDIICKMGDFGLACQLKHNKERRNTICGTPNYIAPEVISKLKIGDEDDSDEDSSDDSDTDEADEQDSEGRNEKRKNKKNKNKKKKDNKNLEGHSFPVDVWALGVILFTLLVGYPPFDLTKKEKEREKEKEKNKNKGKDKGNDEDKKNNEVLETYKRIRKGVFFFPDEILQEQDDEDEDSDDNKIVLSKEVKDLIRGMLRINEIQRLTIDEVNEHKWMQIKDYEYQSEGEESEEE</sequence>
<dbReference type="InterPro" id="IPR011009">
    <property type="entry name" value="Kinase-like_dom_sf"/>
</dbReference>
<dbReference type="GO" id="GO:0004674">
    <property type="term" value="F:protein serine/threonine kinase activity"/>
    <property type="evidence" value="ECO:0007669"/>
    <property type="project" value="UniProtKB-KW"/>
</dbReference>
<evidence type="ECO:0000256" key="3">
    <source>
        <dbReference type="ARBA" id="ARBA00022737"/>
    </source>
</evidence>
<evidence type="ECO:0000256" key="1">
    <source>
        <dbReference type="ARBA" id="ARBA00022527"/>
    </source>
</evidence>
<dbReference type="Proteomes" id="UP000324800">
    <property type="component" value="Unassembled WGS sequence"/>
</dbReference>
<keyword evidence="3" id="KW-0677">Repeat</keyword>
<gene>
    <name evidence="11" type="ORF">EZS28_037912</name>
</gene>
<evidence type="ECO:0000256" key="5">
    <source>
        <dbReference type="ARBA" id="ARBA00022777"/>
    </source>
</evidence>
<evidence type="ECO:0000256" key="7">
    <source>
        <dbReference type="PROSITE-ProRule" id="PRU10141"/>
    </source>
</evidence>
<dbReference type="PROSITE" id="PS00107">
    <property type="entry name" value="PROTEIN_KINASE_ATP"/>
    <property type="match status" value="1"/>
</dbReference>
<evidence type="ECO:0000259" key="10">
    <source>
        <dbReference type="PROSITE" id="PS50011"/>
    </source>
</evidence>
<feature type="non-terminal residue" evidence="11">
    <location>
        <position position="427"/>
    </location>
</feature>
<evidence type="ECO:0000256" key="4">
    <source>
        <dbReference type="ARBA" id="ARBA00022741"/>
    </source>
</evidence>
<dbReference type="Pfam" id="PF00069">
    <property type="entry name" value="Pkinase"/>
    <property type="match status" value="2"/>
</dbReference>
<dbReference type="EMBL" id="SNRW01019254">
    <property type="protein sequence ID" value="KAA6366561.1"/>
    <property type="molecule type" value="Genomic_DNA"/>
</dbReference>
<dbReference type="InterPro" id="IPR000719">
    <property type="entry name" value="Prot_kinase_dom"/>
</dbReference>
<dbReference type="FunFam" id="3.30.200.20:FF:000091">
    <property type="entry name" value="Serine/threonine-protein kinase PLK"/>
    <property type="match status" value="1"/>
</dbReference>
<evidence type="ECO:0000256" key="9">
    <source>
        <dbReference type="SAM" id="MobiDB-lite"/>
    </source>
</evidence>